<dbReference type="Gene3D" id="3.30.2350.10">
    <property type="entry name" value="Pseudouridine synthase"/>
    <property type="match status" value="1"/>
</dbReference>
<keyword evidence="12" id="KW-1185">Reference proteome</keyword>
<dbReference type="Proteomes" id="UP000286976">
    <property type="component" value="Unassembled WGS sequence"/>
</dbReference>
<evidence type="ECO:0000256" key="7">
    <source>
        <dbReference type="ARBA" id="ARBA00041803"/>
    </source>
</evidence>
<dbReference type="AlphaFoldDB" id="A0A432XAK7"/>
<evidence type="ECO:0000256" key="2">
    <source>
        <dbReference type="ARBA" id="ARBA00023235"/>
    </source>
</evidence>
<dbReference type="InterPro" id="IPR006145">
    <property type="entry name" value="PsdUridine_synth_RsuA/RluA"/>
</dbReference>
<dbReference type="SUPFAM" id="SSF55120">
    <property type="entry name" value="Pseudouridine synthase"/>
    <property type="match status" value="1"/>
</dbReference>
<keyword evidence="2" id="KW-0413">Isomerase</keyword>
<dbReference type="NCBIfam" id="NF008321">
    <property type="entry name" value="PRK11112.1"/>
    <property type="match status" value="1"/>
</dbReference>
<dbReference type="InterPro" id="IPR006224">
    <property type="entry name" value="PsdUridine_synth_RluA-like_CS"/>
</dbReference>
<dbReference type="OrthoDB" id="9785808at2"/>
<organism evidence="11 12">
    <name type="scientific">Aliidiomarina taiwanensis</name>
    <dbReference type="NCBI Taxonomy" id="946228"/>
    <lineage>
        <taxon>Bacteria</taxon>
        <taxon>Pseudomonadati</taxon>
        <taxon>Pseudomonadota</taxon>
        <taxon>Gammaproteobacteria</taxon>
        <taxon>Alteromonadales</taxon>
        <taxon>Idiomarinaceae</taxon>
        <taxon>Aliidiomarina</taxon>
    </lineage>
</organism>
<protein>
    <recommendedName>
        <fullName evidence="6">tRNA pseudouridine synthase C</fullName>
        <ecNumber evidence="5">5.4.99.26</ecNumber>
    </recommendedName>
    <alternativeName>
        <fullName evidence="8">tRNA pseudouridine(65) synthase</fullName>
    </alternativeName>
    <alternativeName>
        <fullName evidence="9">tRNA pseudouridylate synthase C</fullName>
    </alternativeName>
    <alternativeName>
        <fullName evidence="7">tRNA-uridine isomerase C</fullName>
    </alternativeName>
</protein>
<dbReference type="EC" id="5.4.99.26" evidence="5"/>
<dbReference type="GO" id="GO:0003723">
    <property type="term" value="F:RNA binding"/>
    <property type="evidence" value="ECO:0007669"/>
    <property type="project" value="InterPro"/>
</dbReference>
<keyword evidence="1" id="KW-0819">tRNA processing</keyword>
<dbReference type="PROSITE" id="PS01129">
    <property type="entry name" value="PSI_RLU"/>
    <property type="match status" value="1"/>
</dbReference>
<dbReference type="RefSeq" id="WP_126756766.1">
    <property type="nucleotide sequence ID" value="NZ_PIPQ01000001.1"/>
</dbReference>
<evidence type="ECO:0000313" key="11">
    <source>
        <dbReference type="EMBL" id="RUO44364.1"/>
    </source>
</evidence>
<evidence type="ECO:0000256" key="1">
    <source>
        <dbReference type="ARBA" id="ARBA00022694"/>
    </source>
</evidence>
<evidence type="ECO:0000259" key="10">
    <source>
        <dbReference type="Pfam" id="PF00849"/>
    </source>
</evidence>
<evidence type="ECO:0000256" key="4">
    <source>
        <dbReference type="ARBA" id="ARBA00037670"/>
    </source>
</evidence>
<evidence type="ECO:0000256" key="6">
    <source>
        <dbReference type="ARBA" id="ARBA00040675"/>
    </source>
</evidence>
<evidence type="ECO:0000256" key="9">
    <source>
        <dbReference type="ARBA" id="ARBA00043049"/>
    </source>
</evidence>
<proteinExistence type="predicted"/>
<evidence type="ECO:0000256" key="3">
    <source>
        <dbReference type="ARBA" id="ARBA00036607"/>
    </source>
</evidence>
<reference evidence="11 12" key="1">
    <citation type="journal article" date="2011" name="Front. Microbiol.">
        <title>Genomic signatures of strain selection and enhancement in Bacillus atrophaeus var. globigii, a historical biowarfare simulant.</title>
        <authorList>
            <person name="Gibbons H.S."/>
            <person name="Broomall S.M."/>
            <person name="McNew L.A."/>
            <person name="Daligault H."/>
            <person name="Chapman C."/>
            <person name="Bruce D."/>
            <person name="Karavis M."/>
            <person name="Krepps M."/>
            <person name="McGregor P.A."/>
            <person name="Hong C."/>
            <person name="Park K.H."/>
            <person name="Akmal A."/>
            <person name="Feldman A."/>
            <person name="Lin J.S."/>
            <person name="Chang W.E."/>
            <person name="Higgs B.W."/>
            <person name="Demirev P."/>
            <person name="Lindquist J."/>
            <person name="Liem A."/>
            <person name="Fochler E."/>
            <person name="Read T.D."/>
            <person name="Tapia R."/>
            <person name="Johnson S."/>
            <person name="Bishop-Lilly K.A."/>
            <person name="Detter C."/>
            <person name="Han C."/>
            <person name="Sozhamannan S."/>
            <person name="Rosenzweig C.N."/>
            <person name="Skowronski E.W."/>
        </authorList>
    </citation>
    <scope>NUCLEOTIDE SEQUENCE [LARGE SCALE GENOMIC DNA]</scope>
    <source>
        <strain evidence="11 12">AIT1</strain>
    </source>
</reference>
<evidence type="ECO:0000256" key="8">
    <source>
        <dbReference type="ARBA" id="ARBA00041975"/>
    </source>
</evidence>
<dbReference type="InterPro" id="IPR050188">
    <property type="entry name" value="RluA_PseudoU_synthase"/>
</dbReference>
<gene>
    <name evidence="11" type="ORF">CWE15_04100</name>
</gene>
<dbReference type="Pfam" id="PF00849">
    <property type="entry name" value="PseudoU_synth_2"/>
    <property type="match status" value="1"/>
</dbReference>
<evidence type="ECO:0000256" key="5">
    <source>
        <dbReference type="ARBA" id="ARBA00038943"/>
    </source>
</evidence>
<dbReference type="PANTHER" id="PTHR21600">
    <property type="entry name" value="MITOCHONDRIAL RNA PSEUDOURIDINE SYNTHASE"/>
    <property type="match status" value="1"/>
</dbReference>
<evidence type="ECO:0000313" key="12">
    <source>
        <dbReference type="Proteomes" id="UP000286976"/>
    </source>
</evidence>
<dbReference type="PANTHER" id="PTHR21600:SF56">
    <property type="entry name" value="TRNA PSEUDOURIDINE SYNTHASE C"/>
    <property type="match status" value="1"/>
</dbReference>
<dbReference type="GO" id="GO:0000455">
    <property type="term" value="P:enzyme-directed rRNA pseudouridine synthesis"/>
    <property type="evidence" value="ECO:0007669"/>
    <property type="project" value="TreeGrafter"/>
</dbReference>
<comment type="catalytic activity">
    <reaction evidence="3">
        <text>uridine(65) in tRNA = pseudouridine(65) in tRNA</text>
        <dbReference type="Rhea" id="RHEA:42536"/>
        <dbReference type="Rhea" id="RHEA-COMP:10103"/>
        <dbReference type="Rhea" id="RHEA-COMP:10104"/>
        <dbReference type="ChEBI" id="CHEBI:65314"/>
        <dbReference type="ChEBI" id="CHEBI:65315"/>
        <dbReference type="EC" id="5.4.99.26"/>
    </reaction>
</comment>
<dbReference type="InterPro" id="IPR020103">
    <property type="entry name" value="PsdUridine_synth_cat_dom_sf"/>
</dbReference>
<name>A0A432XAK7_9GAMM</name>
<feature type="domain" description="Pseudouridine synthase RsuA/RluA-like" evidence="10">
    <location>
        <begin position="30"/>
        <end position="191"/>
    </location>
</feature>
<dbReference type="EMBL" id="PIPQ01000001">
    <property type="protein sequence ID" value="RUO44364.1"/>
    <property type="molecule type" value="Genomic_DNA"/>
</dbReference>
<comment type="function">
    <text evidence="4">Responsible for synthesis of pseudouridine from uracil-65 in transfer RNAs.</text>
</comment>
<accession>A0A432XAK7</accession>
<dbReference type="GO" id="GO:0008033">
    <property type="term" value="P:tRNA processing"/>
    <property type="evidence" value="ECO:0007669"/>
    <property type="project" value="UniProtKB-KW"/>
</dbReference>
<sequence>MNCTNKQTHEAPEQVENPFGPLDIVYADADLVVIEKPAGLLVHRSYLARRERWFAMQMLRDQLGQHVFPVHRLDRPTSGLLLFALSAEVAAAIQNQFQAGQIRRSYHAVVRGYAPEQGRIDYPLKEELDKIADKQANQEKPAQTAITNFERLACVELPFQVSKKYPTTRYSLLKLQPETGRKHQLRRHLAHLRHPIVGDTRHGDGRHNVFFREHFQCHRLLLAATELRFIHPVTKKPVHLERAIPESFTRVFD</sequence>
<comment type="caution">
    <text evidence="11">The sequence shown here is derived from an EMBL/GenBank/DDBJ whole genome shotgun (WGS) entry which is preliminary data.</text>
</comment>
<dbReference type="GO" id="GO:0160149">
    <property type="term" value="F:tRNA pseudouridine(65) synthase activity"/>
    <property type="evidence" value="ECO:0007669"/>
    <property type="project" value="UniProtKB-EC"/>
</dbReference>